<evidence type="ECO:0008006" key="3">
    <source>
        <dbReference type="Google" id="ProtNLM"/>
    </source>
</evidence>
<dbReference type="AlphaFoldDB" id="A0A7G9GLV7"/>
<proteinExistence type="predicted"/>
<dbReference type="EMBL" id="CP060636">
    <property type="protein sequence ID" value="QNM11789.1"/>
    <property type="molecule type" value="Genomic_DNA"/>
</dbReference>
<organism evidence="1 2">
    <name type="scientific">[Eubacterium] hominis</name>
    <dbReference type="NCBI Taxonomy" id="2764325"/>
    <lineage>
        <taxon>Bacteria</taxon>
        <taxon>Bacillati</taxon>
        <taxon>Bacillota</taxon>
        <taxon>Erysipelotrichia</taxon>
        <taxon>Erysipelotrichales</taxon>
        <taxon>Erysipelotrichaceae</taxon>
        <taxon>Amedibacillus</taxon>
    </lineage>
</organism>
<name>A0A7G9GLV7_9FIRM</name>
<accession>A0A7G9GLV7</accession>
<sequence>MAKNKYMMKVSLSVNGVNKLLKFSKVLQKDMPTLEKRFVEKSLAFIQERANEYIKATTGNSDWYVLTHQLENSWVVDLTKKTLRNICPYSAFVEYGTGVVGAGTHPESGDYQYDENGHGDSGWFFFDNEGTLHWTRGMEAHAYLYNAVSDYYYKGEAERILDELINEMLRKAV</sequence>
<keyword evidence="2" id="KW-1185">Reference proteome</keyword>
<reference evidence="1 2" key="1">
    <citation type="submission" date="2020-08" db="EMBL/GenBank/DDBJ databases">
        <authorList>
            <person name="Liu C."/>
            <person name="Sun Q."/>
        </authorList>
    </citation>
    <scope>NUCLEOTIDE SEQUENCE [LARGE SCALE GENOMIC DNA]</scope>
    <source>
        <strain evidence="1 2">NSJ-61</strain>
    </source>
</reference>
<evidence type="ECO:0000313" key="2">
    <source>
        <dbReference type="Proteomes" id="UP000515856"/>
    </source>
</evidence>
<protein>
    <recommendedName>
        <fullName evidence="3">HK97 gp10 family phage protein</fullName>
    </recommendedName>
</protein>
<evidence type="ECO:0000313" key="1">
    <source>
        <dbReference type="EMBL" id="QNM11789.1"/>
    </source>
</evidence>
<dbReference type="KEGG" id="ehn:H9Q80_16310"/>
<dbReference type="RefSeq" id="WP_117452043.1">
    <property type="nucleotide sequence ID" value="NZ_CP060636.1"/>
</dbReference>
<gene>
    <name evidence="1" type="ORF">H9Q80_16310</name>
</gene>
<dbReference type="Proteomes" id="UP000515856">
    <property type="component" value="Chromosome"/>
</dbReference>